<accession>A0ACC1U478</accession>
<dbReference type="EMBL" id="MU795056">
    <property type="protein sequence ID" value="KAJ3811514.1"/>
    <property type="molecule type" value="Genomic_DNA"/>
</dbReference>
<reference evidence="1" key="1">
    <citation type="submission" date="2022-09" db="EMBL/GenBank/DDBJ databases">
        <title>A Global Phylogenomic Analysis of the Shiitake Genus Lentinula.</title>
        <authorList>
            <consortium name="DOE Joint Genome Institute"/>
            <person name="Sierra-Patev S."/>
            <person name="Min B."/>
            <person name="Naranjo-Ortiz M."/>
            <person name="Looney B."/>
            <person name="Konkel Z."/>
            <person name="Slot J.C."/>
            <person name="Sakamoto Y."/>
            <person name="Steenwyk J.L."/>
            <person name="Rokas A."/>
            <person name="Carro J."/>
            <person name="Camarero S."/>
            <person name="Ferreira P."/>
            <person name="Molpeceres G."/>
            <person name="Ruiz-Duenas F.J."/>
            <person name="Serrano A."/>
            <person name="Henrissat B."/>
            <person name="Drula E."/>
            <person name="Hughes K.W."/>
            <person name="Mata J.L."/>
            <person name="Ishikawa N.K."/>
            <person name="Vargas-Isla R."/>
            <person name="Ushijima S."/>
            <person name="Smith C.A."/>
            <person name="Ahrendt S."/>
            <person name="Andreopoulos W."/>
            <person name="He G."/>
            <person name="Labutti K."/>
            <person name="Lipzen A."/>
            <person name="Ng V."/>
            <person name="Riley R."/>
            <person name="Sandor L."/>
            <person name="Barry K."/>
            <person name="Martinez A.T."/>
            <person name="Xiao Y."/>
            <person name="Gibbons J.G."/>
            <person name="Terashima K."/>
            <person name="Grigoriev I.V."/>
            <person name="Hibbett D.S."/>
        </authorList>
    </citation>
    <scope>NUCLEOTIDE SEQUENCE</scope>
    <source>
        <strain evidence="1">TMI1499</strain>
    </source>
</reference>
<sequence>MSSSSGNSHLIRYYSKLIETYIQLSLYEEAEATATRVLAVDPSNLIVRLKRGHARRRAGHLVEALADFETVLSIPPKLDTAQALHYDEALRQRDIVVDILGCSYLELAYAHPSQIAEYNAPSISLSSNEARPGIPLRASLDEPLPTNCRFYNHLGCRRGQKCLFSHAPDTRSIRDDLGKNVCLYHLVGKCKWDSFTCIYSHSKDNLPSEHVMEDDTSKVAWWANPARIEAVRQLIEKRDARRKKVHEQMERAKKRNIDNNKKSKKKRDNNSDNKDSGNRPPDTNTAAGNRPADSSSSSNSNCDETLVIDWESDSESEGELQFEDVESPNLDLLSYGIKPWEHEEAKALAVALDNLHT</sequence>
<dbReference type="Proteomes" id="UP001163835">
    <property type="component" value="Unassembled WGS sequence"/>
</dbReference>
<protein>
    <submittedName>
        <fullName evidence="1">Uncharacterized protein</fullName>
    </submittedName>
</protein>
<comment type="caution">
    <text evidence="1">The sequence shown here is derived from an EMBL/GenBank/DDBJ whole genome shotgun (WGS) entry which is preliminary data.</text>
</comment>
<name>A0ACC1U478_9AGAR</name>
<keyword evidence="2" id="KW-1185">Reference proteome</keyword>
<organism evidence="1 2">
    <name type="scientific">Lentinula aff. lateritia</name>
    <dbReference type="NCBI Taxonomy" id="2804960"/>
    <lineage>
        <taxon>Eukaryota</taxon>
        <taxon>Fungi</taxon>
        <taxon>Dikarya</taxon>
        <taxon>Basidiomycota</taxon>
        <taxon>Agaricomycotina</taxon>
        <taxon>Agaricomycetes</taxon>
        <taxon>Agaricomycetidae</taxon>
        <taxon>Agaricales</taxon>
        <taxon>Marasmiineae</taxon>
        <taxon>Omphalotaceae</taxon>
        <taxon>Lentinula</taxon>
    </lineage>
</organism>
<evidence type="ECO:0000313" key="2">
    <source>
        <dbReference type="Proteomes" id="UP001163835"/>
    </source>
</evidence>
<proteinExistence type="predicted"/>
<evidence type="ECO:0000313" key="1">
    <source>
        <dbReference type="EMBL" id="KAJ3811514.1"/>
    </source>
</evidence>
<gene>
    <name evidence="1" type="ORF">F5876DRAFT_64732</name>
</gene>